<keyword evidence="2" id="KW-0677">Repeat</keyword>
<dbReference type="InterPro" id="IPR015943">
    <property type="entry name" value="WD40/YVTN_repeat-like_dom_sf"/>
</dbReference>
<dbReference type="Gene3D" id="2.60.40.150">
    <property type="entry name" value="C2 domain"/>
    <property type="match status" value="1"/>
</dbReference>
<protein>
    <recommendedName>
        <fullName evidence="5">C2 domain-containing protein</fullName>
    </recommendedName>
</protein>
<evidence type="ECO:0000313" key="4">
    <source>
        <dbReference type="EMBL" id="CAD8647644.1"/>
    </source>
</evidence>
<name>A0A7S0MQX2_9CRYP</name>
<evidence type="ECO:0000256" key="2">
    <source>
        <dbReference type="ARBA" id="ARBA00022737"/>
    </source>
</evidence>
<dbReference type="InterPro" id="IPR020472">
    <property type="entry name" value="WD40_PAC1"/>
</dbReference>
<dbReference type="PROSITE" id="PS00678">
    <property type="entry name" value="WD_REPEATS_1"/>
    <property type="match status" value="5"/>
</dbReference>
<dbReference type="InterPro" id="IPR001680">
    <property type="entry name" value="WD40_rpt"/>
</dbReference>
<proteinExistence type="predicted"/>
<gene>
    <name evidence="4" type="ORF">CCUR1050_LOCUS25120</name>
</gene>
<feature type="repeat" description="WD" evidence="3">
    <location>
        <begin position="894"/>
        <end position="925"/>
    </location>
</feature>
<dbReference type="Gene3D" id="1.25.40.370">
    <property type="match status" value="1"/>
</dbReference>
<dbReference type="PANTHER" id="PTHR19879:SF9">
    <property type="entry name" value="TRANSCRIPTION INITIATION FACTOR TFIID SUBUNIT 5"/>
    <property type="match status" value="1"/>
</dbReference>
<feature type="repeat" description="WD" evidence="3">
    <location>
        <begin position="1435"/>
        <end position="1476"/>
    </location>
</feature>
<reference evidence="4" key="1">
    <citation type="submission" date="2021-01" db="EMBL/GenBank/DDBJ databases">
        <authorList>
            <person name="Corre E."/>
            <person name="Pelletier E."/>
            <person name="Niang G."/>
            <person name="Scheremetjew M."/>
            <person name="Finn R."/>
            <person name="Kale V."/>
            <person name="Holt S."/>
            <person name="Cochrane G."/>
            <person name="Meng A."/>
            <person name="Brown T."/>
            <person name="Cohen L."/>
        </authorList>
    </citation>
    <scope>NUCLEOTIDE SEQUENCE</scope>
    <source>
        <strain evidence="4">CCAP979/52</strain>
    </source>
</reference>
<feature type="repeat" description="WD" evidence="3">
    <location>
        <begin position="1112"/>
        <end position="1153"/>
    </location>
</feature>
<evidence type="ECO:0000256" key="3">
    <source>
        <dbReference type="PROSITE-ProRule" id="PRU00221"/>
    </source>
</evidence>
<feature type="repeat" description="WD" evidence="3">
    <location>
        <begin position="1259"/>
        <end position="1300"/>
    </location>
</feature>
<sequence length="1521" mass="169857">MDAALNDPDRAEFLAERDPTCKKSSKELIEEILMMLKLPVNSLQSGAVSKRITYAESKSAIKADDEDEDSGAIVGIPLWLELHFRNDFRKSQIKGSQKTHFNELFRFFVKDDLGDSYIKIEVYTSTLFGKRLLGTTHLSLSNVPPHQIIPLTLSIDENEHGLIVAQVKLTPKTFTMPLDELKRKNNVRAKLKSSFPFLTLRDRHQTESAVDEQKLKELKQVLRVEANVYLDYPCCYDGLDHLGRVILRNLNQLGEQIAEDIFSCIRAHGNLQLSLKRPMDLLTLERENTGMLRSIEAVLCVGRNELLKSVQEYVHSIQSAPNRILLVCGSEGTGKTNLMAFVYNMYVKGIRIARNAHTGMLETISLASHNPSRRGHSWNEPEVIYLPLRLSLGGTDMRWFLFSLMTMLSEIYHGSVYPTFDSTNLPKNNALKLFPVPGEYNNLKLDFFNLCSVMDRLSPMRFVLIVIDDIEKMDPLKFDWLPMSIPSSMRLILACKSDTVVQSISSENPALDVVTCKVPPMSVYARKELLRHSLVPYKKSLSMEQVSVLIQKQDASSPDYLFLSSTSIGNFDRIGFHITKMIAEFEPTLTGLSHQILENMEVVCGRELLKHTLCLIATSKYGLTESELLVLLADVGMFDALKYRLTDEYSSQDKSALLNPQTPLEKRLERQKEPNARLPYGLWAPVRHLLKPHVYTSESSIEQLFAFRLQRFVRTLELRYNLDNPETVQGRVFFHGRLASYFRARADPELQFSWRGDDFRPVQCLVHHLVRANDWITTSKILTDLGFLELSVSLGNCYGLCSDLSHALLESEKNDEIFSRHRISELTDVNTFLNANADLLHTHPKLLLQMMANESNTSAVSRMALNRALNGWEGRNWLRWINRPTLASNNIRTLHGHKGWIRSLALTKDRKYIVSAADDRTAKFWIGESGAFAHELRGHRASITSVDISSSSRFIITASMDSSVKLWDIELQVELANLYVGSAAMSCAFSSDGKYILAGTQNSTLHLFTTSSYEEIHVLHGHRLGVRSCVFTNDSAKILSGGLDTVVMLWEIGKFVGKGKHVHAASSVLKGHTQGVRAVACNPRNPDQFVSGGDDCSILVWSLSKKDILRQFSGHTGSVYALAYTPSGQYIISGSYDSTVQVWSQNVQMSLHTFSGHSGPVFTILASADEYTCISAGADSTIRTWDLRGLLRVDVHEKQSTILVATDRTASAQSNLKSQYGCLNAISFSSDGVWLLSGSSDNTFAIRKTESGKLKCEPIRGHVAAVNCCQFHPEGQLVLTGSEDTFLKLWDASTNILISTFQGHTKSVTGTSFFNTGLKFASCSLDSSIRVWDVAYGRELFTVDSNLGHKNAMGQSECVRCCAVSPNDHTFVTGGDDNVIRIWDDRIRSSVRKFIGHRLPITACSFSSDGGTLISASLDNTAILWDLRASVVYTCKDHSAAVSSVAFSSSGRHFVTASWDKFVIAYSSSTFKEVARWPCRSACHSVAATSQYSGVVGCGDSTGSTYVLRTVLAPCAQWRFF</sequence>
<dbReference type="Gene3D" id="2.130.10.10">
    <property type="entry name" value="YVTN repeat-like/Quinoprotein amine dehydrogenase"/>
    <property type="match status" value="5"/>
</dbReference>
<feature type="repeat" description="WD" evidence="3">
    <location>
        <begin position="936"/>
        <end position="970"/>
    </location>
</feature>
<dbReference type="EMBL" id="HBEZ01045589">
    <property type="protein sequence ID" value="CAD8647644.1"/>
    <property type="molecule type" value="Transcribed_RNA"/>
</dbReference>
<dbReference type="PANTHER" id="PTHR19879">
    <property type="entry name" value="TRANSCRIPTION INITIATION FACTOR TFIID"/>
    <property type="match status" value="1"/>
</dbReference>
<dbReference type="InterPro" id="IPR027417">
    <property type="entry name" value="P-loop_NTPase"/>
</dbReference>
<dbReference type="InterPro" id="IPR035892">
    <property type="entry name" value="C2_domain_sf"/>
</dbReference>
<dbReference type="InterPro" id="IPR019775">
    <property type="entry name" value="WD40_repeat_CS"/>
</dbReference>
<dbReference type="CDD" id="cd00200">
    <property type="entry name" value="WD40"/>
    <property type="match status" value="2"/>
</dbReference>
<dbReference type="InterPro" id="IPR036322">
    <property type="entry name" value="WD40_repeat_dom_sf"/>
</dbReference>
<dbReference type="PROSITE" id="PS50294">
    <property type="entry name" value="WD_REPEATS_REGION"/>
    <property type="match status" value="10"/>
</dbReference>
<keyword evidence="1 3" id="KW-0853">WD repeat</keyword>
<dbReference type="SUPFAM" id="SSF49562">
    <property type="entry name" value="C2 domain (Calcium/lipid-binding domain, CaLB)"/>
    <property type="match status" value="1"/>
</dbReference>
<evidence type="ECO:0008006" key="5">
    <source>
        <dbReference type="Google" id="ProtNLM"/>
    </source>
</evidence>
<dbReference type="PRINTS" id="PR00320">
    <property type="entry name" value="GPROTEINBRPT"/>
</dbReference>
<dbReference type="GO" id="GO:0003713">
    <property type="term" value="F:transcription coactivator activity"/>
    <property type="evidence" value="ECO:0007669"/>
    <property type="project" value="TreeGrafter"/>
</dbReference>
<dbReference type="GO" id="GO:0000123">
    <property type="term" value="C:histone acetyltransferase complex"/>
    <property type="evidence" value="ECO:0007669"/>
    <property type="project" value="TreeGrafter"/>
</dbReference>
<feature type="repeat" description="WD" evidence="3">
    <location>
        <begin position="1154"/>
        <end position="1188"/>
    </location>
</feature>
<accession>A0A7S0MQX2</accession>
<feature type="repeat" description="WD" evidence="3">
    <location>
        <begin position="1019"/>
        <end position="1052"/>
    </location>
</feature>
<dbReference type="PROSITE" id="PS50082">
    <property type="entry name" value="WD_REPEATS_2"/>
    <property type="match status" value="11"/>
</dbReference>
<organism evidence="4">
    <name type="scientific">Cryptomonas curvata</name>
    <dbReference type="NCBI Taxonomy" id="233186"/>
    <lineage>
        <taxon>Eukaryota</taxon>
        <taxon>Cryptophyceae</taxon>
        <taxon>Cryptomonadales</taxon>
        <taxon>Cryptomonadaceae</taxon>
        <taxon>Cryptomonas</taxon>
    </lineage>
</organism>
<feature type="repeat" description="WD" evidence="3">
    <location>
        <begin position="1069"/>
        <end position="1111"/>
    </location>
</feature>
<feature type="repeat" description="WD" evidence="3">
    <location>
        <begin position="1394"/>
        <end position="1428"/>
    </location>
</feature>
<dbReference type="SMART" id="SM00320">
    <property type="entry name" value="WD40"/>
    <property type="match status" value="14"/>
</dbReference>
<dbReference type="GO" id="GO:0016251">
    <property type="term" value="F:RNA polymerase II general transcription initiation factor activity"/>
    <property type="evidence" value="ECO:0007669"/>
    <property type="project" value="TreeGrafter"/>
</dbReference>
<dbReference type="SUPFAM" id="SSF50978">
    <property type="entry name" value="WD40 repeat-like"/>
    <property type="match status" value="2"/>
</dbReference>
<feature type="repeat" description="WD" evidence="3">
    <location>
        <begin position="1352"/>
        <end position="1384"/>
    </location>
</feature>
<feature type="repeat" description="WD" evidence="3">
    <location>
        <begin position="1301"/>
        <end position="1342"/>
    </location>
</feature>
<dbReference type="Pfam" id="PF00400">
    <property type="entry name" value="WD40"/>
    <property type="match status" value="13"/>
</dbReference>
<evidence type="ECO:0000256" key="1">
    <source>
        <dbReference type="ARBA" id="ARBA00022574"/>
    </source>
</evidence>
<dbReference type="SUPFAM" id="SSF52540">
    <property type="entry name" value="P-loop containing nucleoside triphosphate hydrolases"/>
    <property type="match status" value="1"/>
</dbReference>